<dbReference type="Proteomes" id="UP000053411">
    <property type="component" value="Unassembled WGS sequence"/>
</dbReference>
<dbReference type="SUPFAM" id="SSF52402">
    <property type="entry name" value="Adenine nucleotide alpha hydrolases-like"/>
    <property type="match status" value="1"/>
</dbReference>
<dbReference type="InterPro" id="IPR029055">
    <property type="entry name" value="Ntn_hydrolases_N"/>
</dbReference>
<dbReference type="Pfam" id="PF13537">
    <property type="entry name" value="GATase_7"/>
    <property type="match status" value="1"/>
</dbReference>
<evidence type="ECO:0000256" key="1">
    <source>
        <dbReference type="ARBA" id="ARBA00022605"/>
    </source>
</evidence>
<dbReference type="VEuPathDB" id="FungiDB:Z520_09788"/>
<evidence type="ECO:0000259" key="4">
    <source>
        <dbReference type="PROSITE" id="PS51278"/>
    </source>
</evidence>
<keyword evidence="6" id="KW-1185">Reference proteome</keyword>
<evidence type="ECO:0000256" key="2">
    <source>
        <dbReference type="ARBA" id="ARBA00022888"/>
    </source>
</evidence>
<dbReference type="RefSeq" id="XP_016628525.1">
    <property type="nucleotide sequence ID" value="XM_016780282.1"/>
</dbReference>
<dbReference type="PROSITE" id="PS51278">
    <property type="entry name" value="GATASE_TYPE_2"/>
    <property type="match status" value="1"/>
</dbReference>
<name>A0A0D2JM82_9EURO</name>
<keyword evidence="1" id="KW-0028">Amino-acid biosynthesis</keyword>
<dbReference type="SUPFAM" id="SSF56235">
    <property type="entry name" value="N-terminal nucleophile aminohydrolases (Ntn hydrolases)"/>
    <property type="match status" value="1"/>
</dbReference>
<sequence>MCGIFFSVARYRAILPDSHTAIELNARGPDSYKELDVRLPFSPSDDLHLTFVSSVLALRGDSVRVQPLQDRTSGSILCWNGEAWKVDGVRVEGNDSAQIFDLLLHASQSTESGEYQQRIAQVLTSIAGPFAFVFYDATHSTIFYGRDRLGRRSLLTSRGDENTLTLCSLGITPGDVLCEEVSTDKIHSISLAHGQIMRGELPWQSKSPVINKAVQVELLESMPTSKSVDNFLELLTAALELRLLDIPNHHRQAMPDSTKVAILFSGGLDCTLLARLAHDLLPKSEAIDLLNVAFENPRSIAAKNNIADSPYELCPDRVTGRSSFKELCEVCPDRNWRFVAVDVPYTQSQACKADIQRLMQPHKTEMDLSITMALFFAAEGAGGLSKNAKEQQSITEPYTSHARVLLSGLGADELYAGYSRHAAAFSRGGFVDLTDELELDFNRIGSRNLGRDDRVLSHWGKEVRYPYLDEDFVRFSLDLPVWEKCGFRSSKRIPKHYEEARPVEKPEDLEPSKMLLRLAMWKLGMRRVASERKRAIQFGARTAKMDVGKGRTKGTDVLHCDTEKRRQPNDQFHPKEKNGFRWSGYDDNSQILLRSNRLELDAAVPQDATVTAESTHEGEQKASLSRENECNDFAVVLITE</sequence>
<dbReference type="PANTHER" id="PTHR45937">
    <property type="entry name" value="ASPARAGINE SYNTHETASE DOMAIN-CONTAINING PROTEIN 1"/>
    <property type="match status" value="1"/>
</dbReference>
<protein>
    <recommendedName>
        <fullName evidence="4">Glutamine amidotransferase type-2 domain-containing protein</fullName>
    </recommendedName>
</protein>
<dbReference type="GO" id="GO:0004066">
    <property type="term" value="F:asparagine synthase (glutamine-hydrolyzing) activity"/>
    <property type="evidence" value="ECO:0007669"/>
    <property type="project" value="InterPro"/>
</dbReference>
<dbReference type="Pfam" id="PF00733">
    <property type="entry name" value="Asn_synthase"/>
    <property type="match status" value="1"/>
</dbReference>
<dbReference type="InterPro" id="IPR051857">
    <property type="entry name" value="Asn_synthetase_domain"/>
</dbReference>
<feature type="domain" description="Glutamine amidotransferase type-2" evidence="4">
    <location>
        <begin position="2"/>
        <end position="207"/>
    </location>
</feature>
<dbReference type="CDD" id="cd01991">
    <property type="entry name" value="Asn_synthase_B_C"/>
    <property type="match status" value="1"/>
</dbReference>
<dbReference type="STRING" id="1442371.A0A0D2JM82"/>
<keyword evidence="2" id="KW-0061">Asparagine biosynthesis</keyword>
<gene>
    <name evidence="5" type="ORF">Z520_09788</name>
</gene>
<organism evidence="5 6">
    <name type="scientific">Fonsecaea multimorphosa CBS 102226</name>
    <dbReference type="NCBI Taxonomy" id="1442371"/>
    <lineage>
        <taxon>Eukaryota</taxon>
        <taxon>Fungi</taxon>
        <taxon>Dikarya</taxon>
        <taxon>Ascomycota</taxon>
        <taxon>Pezizomycotina</taxon>
        <taxon>Eurotiomycetes</taxon>
        <taxon>Chaetothyriomycetidae</taxon>
        <taxon>Chaetothyriales</taxon>
        <taxon>Herpotrichiellaceae</taxon>
        <taxon>Fonsecaea</taxon>
    </lineage>
</organism>
<evidence type="ECO:0000313" key="6">
    <source>
        <dbReference type="Proteomes" id="UP000053411"/>
    </source>
</evidence>
<evidence type="ECO:0000313" key="5">
    <source>
        <dbReference type="EMBL" id="KIX94402.1"/>
    </source>
</evidence>
<dbReference type="InterPro" id="IPR001962">
    <property type="entry name" value="Asn_synthase"/>
</dbReference>
<dbReference type="PANTHER" id="PTHR45937:SF1">
    <property type="entry name" value="ASPARAGINE SYNTHETASE DOMAIN-CONTAINING PROTEIN 1"/>
    <property type="match status" value="1"/>
</dbReference>
<dbReference type="InterPro" id="IPR017932">
    <property type="entry name" value="GATase_2_dom"/>
</dbReference>
<dbReference type="InterPro" id="IPR014729">
    <property type="entry name" value="Rossmann-like_a/b/a_fold"/>
</dbReference>
<dbReference type="Gene3D" id="3.40.50.620">
    <property type="entry name" value="HUPs"/>
    <property type="match status" value="1"/>
</dbReference>
<dbReference type="Gene3D" id="3.60.20.10">
    <property type="entry name" value="Glutamine Phosphoribosylpyrophosphate, subunit 1, domain 1"/>
    <property type="match status" value="1"/>
</dbReference>
<dbReference type="GO" id="GO:0006529">
    <property type="term" value="P:asparagine biosynthetic process"/>
    <property type="evidence" value="ECO:0007669"/>
    <property type="project" value="UniProtKB-KW"/>
</dbReference>
<keyword evidence="3" id="KW-0315">Glutamine amidotransferase</keyword>
<dbReference type="AlphaFoldDB" id="A0A0D2JM82"/>
<dbReference type="OrthoDB" id="10252281at2759"/>
<accession>A0A0D2JM82</accession>
<dbReference type="GeneID" id="27715534"/>
<proteinExistence type="predicted"/>
<evidence type="ECO:0000256" key="3">
    <source>
        <dbReference type="ARBA" id="ARBA00022962"/>
    </source>
</evidence>
<reference evidence="5 6" key="1">
    <citation type="submission" date="2015-01" db="EMBL/GenBank/DDBJ databases">
        <title>The Genome Sequence of Fonsecaea multimorphosa CBS 102226.</title>
        <authorList>
            <consortium name="The Broad Institute Genomics Platform"/>
            <person name="Cuomo C."/>
            <person name="de Hoog S."/>
            <person name="Gorbushina A."/>
            <person name="Stielow B."/>
            <person name="Teixiera M."/>
            <person name="Abouelleil A."/>
            <person name="Chapman S.B."/>
            <person name="Priest M."/>
            <person name="Young S.K."/>
            <person name="Wortman J."/>
            <person name="Nusbaum C."/>
            <person name="Birren B."/>
        </authorList>
    </citation>
    <scope>NUCLEOTIDE SEQUENCE [LARGE SCALE GENOMIC DNA]</scope>
    <source>
        <strain evidence="5 6">CBS 102226</strain>
    </source>
</reference>
<dbReference type="EMBL" id="KN848087">
    <property type="protein sequence ID" value="KIX94402.1"/>
    <property type="molecule type" value="Genomic_DNA"/>
</dbReference>